<comment type="caution">
    <text evidence="1">The sequence shown here is derived from an EMBL/GenBank/DDBJ whole genome shotgun (WGS) entry which is preliminary data.</text>
</comment>
<organism evidence="1 2">
    <name type="scientific">Cryphonectria parasitica (strain ATCC 38755 / EP155)</name>
    <dbReference type="NCBI Taxonomy" id="660469"/>
    <lineage>
        <taxon>Eukaryota</taxon>
        <taxon>Fungi</taxon>
        <taxon>Dikarya</taxon>
        <taxon>Ascomycota</taxon>
        <taxon>Pezizomycotina</taxon>
        <taxon>Sordariomycetes</taxon>
        <taxon>Sordariomycetidae</taxon>
        <taxon>Diaporthales</taxon>
        <taxon>Cryphonectriaceae</taxon>
        <taxon>Cryphonectria-Endothia species complex</taxon>
        <taxon>Cryphonectria</taxon>
    </lineage>
</organism>
<dbReference type="InterPro" id="IPR052973">
    <property type="entry name" value="Fungal_sec-metab_reg_TF"/>
</dbReference>
<evidence type="ECO:0000313" key="2">
    <source>
        <dbReference type="Proteomes" id="UP000803844"/>
    </source>
</evidence>
<reference evidence="1" key="1">
    <citation type="journal article" date="2020" name="Phytopathology">
        <title>Genome sequence of the chestnut blight fungus Cryphonectria parasitica EP155: A fundamental resource for an archetypical invasive plant pathogen.</title>
        <authorList>
            <person name="Crouch J.A."/>
            <person name="Dawe A."/>
            <person name="Aerts A."/>
            <person name="Barry K."/>
            <person name="Churchill A.C.L."/>
            <person name="Grimwood J."/>
            <person name="Hillman B."/>
            <person name="Milgroom M.G."/>
            <person name="Pangilinan J."/>
            <person name="Smith M."/>
            <person name="Salamov A."/>
            <person name="Schmutz J."/>
            <person name="Yadav J."/>
            <person name="Grigoriev I.V."/>
            <person name="Nuss D."/>
        </authorList>
    </citation>
    <scope>NUCLEOTIDE SEQUENCE</scope>
    <source>
        <strain evidence="1">EP155</strain>
    </source>
</reference>
<dbReference type="RefSeq" id="XP_040779085.1">
    <property type="nucleotide sequence ID" value="XM_040918265.1"/>
</dbReference>
<protein>
    <submittedName>
        <fullName evidence="1">Uncharacterized protein</fullName>
    </submittedName>
</protein>
<dbReference type="EMBL" id="MU032346">
    <property type="protein sequence ID" value="KAF3768124.1"/>
    <property type="molecule type" value="Genomic_DNA"/>
</dbReference>
<name>A0A9P5CR28_CRYP1</name>
<dbReference type="OrthoDB" id="5362630at2759"/>
<dbReference type="GeneID" id="63835394"/>
<dbReference type="PANTHER" id="PTHR35392:SF3">
    <property type="entry name" value="ZN(2)-C6 FUNGAL-TYPE DOMAIN-CONTAINING PROTEIN"/>
    <property type="match status" value="1"/>
</dbReference>
<dbReference type="PANTHER" id="PTHR35392">
    <property type="entry name" value="ZN(II)2CYS6 TRANSCRIPTION FACTOR (EUROFUNG)-RELATED-RELATED"/>
    <property type="match status" value="1"/>
</dbReference>
<evidence type="ECO:0000313" key="1">
    <source>
        <dbReference type="EMBL" id="KAF3768124.1"/>
    </source>
</evidence>
<accession>A0A9P5CR28</accession>
<dbReference type="AlphaFoldDB" id="A0A9P5CR28"/>
<sequence>MRHVNSIPYHPCIRADLLDLRLHRQGPTIRNDLQPWFQEKQRLLLEANEKPSTHLLFLTQGFGEAFEDALSVHVSRFQKKPGDRTAYYWTDWSGRPRSMEMPPYFISDLEEARKNLFDFTRNVRSVYIETITADSNSIIRKTFQAALHFGAYSNANLVSDALDIWVAARLIETQFRVFNGGFMAGMKNIDEAGHPFDGFIPVTPMMDSQLDDLVIRDLIRPLCARFLARLKGKIEERKRENWMEIYLAMFIMMSNMSLILKDMAGQAKWKGLKPGNRGGTLTQGFMHACKTLLAYFHHACAGAVPITSIFTESQNAANAPYYGMEPDQIEYLCNIRQEIFRQGEKLANWNSMSMYDDELYWCYQLLVKDWRGDIPYLAGEIDDFREEDFLSSSTT</sequence>
<gene>
    <name evidence="1" type="ORF">M406DRAFT_275913</name>
</gene>
<keyword evidence="2" id="KW-1185">Reference proteome</keyword>
<proteinExistence type="predicted"/>
<dbReference type="Proteomes" id="UP000803844">
    <property type="component" value="Unassembled WGS sequence"/>
</dbReference>